<reference evidence="1" key="1">
    <citation type="submission" date="2022-08" db="EMBL/GenBank/DDBJ databases">
        <title>Molecular epidemiological analysis of five strains of VanD-type vancomycin-resistant Enterococcus faecalis.</title>
        <authorList>
            <person name="Mimura K."/>
            <person name="Hashimoto Y."/>
            <person name="Tomita H."/>
        </authorList>
    </citation>
    <scope>NUCLEOTIDE SEQUENCE</scope>
    <source>
        <strain evidence="1">SVR2332</strain>
        <plasmid evidence="1">pSVR2332_phage</plasmid>
    </source>
</reference>
<proteinExistence type="predicted"/>
<geneLocation type="plasmid" evidence="1 2">
    <name>pSVR2332_phage</name>
</geneLocation>
<accession>A0AC59HWE4</accession>
<protein>
    <submittedName>
        <fullName evidence="1">Uncharacterized protein</fullName>
    </submittedName>
</protein>
<name>A0AC59HWE4_ENTFL</name>
<dbReference type="Proteomes" id="UP001317613">
    <property type="component" value="Plasmid pSVR2332_phage"/>
</dbReference>
<sequence>MNKEQSLIIWNQNGSTMKFEKVENFDVAFDGEISFNYFGVSTKKRRKATFYTKNIAGYALEMDYA</sequence>
<evidence type="ECO:0000313" key="1">
    <source>
        <dbReference type="EMBL" id="BDQ63966.1"/>
    </source>
</evidence>
<evidence type="ECO:0000313" key="2">
    <source>
        <dbReference type="Proteomes" id="UP001317613"/>
    </source>
</evidence>
<gene>
    <name evidence="1" type="ORF">EfsSVR2332_40440</name>
</gene>
<organism evidence="1 2">
    <name type="scientific">Enterococcus faecalis</name>
    <name type="common">Streptococcus faecalis</name>
    <dbReference type="NCBI Taxonomy" id="1351"/>
    <lineage>
        <taxon>Bacteria</taxon>
        <taxon>Bacillati</taxon>
        <taxon>Bacillota</taxon>
        <taxon>Bacilli</taxon>
        <taxon>Lactobacillales</taxon>
        <taxon>Enterococcaceae</taxon>
        <taxon>Enterococcus</taxon>
    </lineage>
</organism>
<keyword evidence="1" id="KW-0614">Plasmid</keyword>
<dbReference type="EMBL" id="AP026731">
    <property type="protein sequence ID" value="BDQ63966.1"/>
    <property type="molecule type" value="Genomic_DNA"/>
</dbReference>